<sequence length="166" mass="19392">MKTVADYQFIRKLHVDHGMSIREIARQYHYSRRTIRAALAWDGSDNVGKYERRKPAVRPKTGEYVGIIDEWLEADQGVHRKQRHTAKRIWERLRDEYGVDVTESTVRRLVAQRREVIAPLVRQVYLMLAFGPGDLAQVDWGEAQVWIDGVLTKVYLFCMRLGYSTA</sequence>
<comment type="caution">
    <text evidence="1">The sequence shown here is derived from an EMBL/GenBank/DDBJ whole genome shotgun (WGS) entry which is preliminary data.</text>
</comment>
<protein>
    <submittedName>
        <fullName evidence="1">Transposase</fullName>
    </submittedName>
</protein>
<dbReference type="PANTHER" id="PTHR35004:SF8">
    <property type="entry name" value="TRANSPOSASE RV3428C-RELATED"/>
    <property type="match status" value="1"/>
</dbReference>
<feature type="non-terminal residue" evidence="1">
    <location>
        <position position="166"/>
    </location>
</feature>
<gene>
    <name evidence="1" type="ORF">B1B_13778</name>
</gene>
<dbReference type="AlphaFoldDB" id="T0Z652"/>
<dbReference type="EMBL" id="AUZY01009086">
    <property type="protein sequence ID" value="EQD43521.1"/>
    <property type="molecule type" value="Genomic_DNA"/>
</dbReference>
<reference evidence="1" key="1">
    <citation type="submission" date="2013-08" db="EMBL/GenBank/DDBJ databases">
        <authorList>
            <person name="Mendez C."/>
            <person name="Richter M."/>
            <person name="Ferrer M."/>
            <person name="Sanchez J."/>
        </authorList>
    </citation>
    <scope>NUCLEOTIDE SEQUENCE</scope>
</reference>
<organism evidence="1">
    <name type="scientific">mine drainage metagenome</name>
    <dbReference type="NCBI Taxonomy" id="410659"/>
    <lineage>
        <taxon>unclassified sequences</taxon>
        <taxon>metagenomes</taxon>
        <taxon>ecological metagenomes</taxon>
    </lineage>
</organism>
<dbReference type="PANTHER" id="PTHR35004">
    <property type="entry name" value="TRANSPOSASE RV3428C-RELATED"/>
    <property type="match status" value="1"/>
</dbReference>
<accession>T0Z652</accession>
<dbReference type="InterPro" id="IPR009057">
    <property type="entry name" value="Homeodomain-like_sf"/>
</dbReference>
<reference evidence="1" key="2">
    <citation type="journal article" date="2014" name="ISME J.">
        <title>Microbial stratification in low pH oxic and suboxic macroscopic growths along an acid mine drainage.</title>
        <authorList>
            <person name="Mendez-Garcia C."/>
            <person name="Mesa V."/>
            <person name="Sprenger R.R."/>
            <person name="Richter M."/>
            <person name="Diez M.S."/>
            <person name="Solano J."/>
            <person name="Bargiela R."/>
            <person name="Golyshina O.V."/>
            <person name="Manteca A."/>
            <person name="Ramos J.L."/>
            <person name="Gallego J.R."/>
            <person name="Llorente I."/>
            <person name="Martins Dos Santos V.A."/>
            <person name="Jensen O.N."/>
            <person name="Pelaez A.I."/>
            <person name="Sanchez J."/>
            <person name="Ferrer M."/>
        </authorList>
    </citation>
    <scope>NUCLEOTIDE SEQUENCE</scope>
</reference>
<name>T0Z652_9ZZZZ</name>
<dbReference type="SUPFAM" id="SSF46689">
    <property type="entry name" value="Homeodomain-like"/>
    <property type="match status" value="1"/>
</dbReference>
<proteinExistence type="predicted"/>
<evidence type="ECO:0000313" key="1">
    <source>
        <dbReference type="EMBL" id="EQD43521.1"/>
    </source>
</evidence>